<keyword evidence="2" id="KW-1185">Reference proteome</keyword>
<organism evidence="1 2">
    <name type="scientific">Phytophthora lilii</name>
    <dbReference type="NCBI Taxonomy" id="2077276"/>
    <lineage>
        <taxon>Eukaryota</taxon>
        <taxon>Sar</taxon>
        <taxon>Stramenopiles</taxon>
        <taxon>Oomycota</taxon>
        <taxon>Peronosporomycetes</taxon>
        <taxon>Peronosporales</taxon>
        <taxon>Peronosporaceae</taxon>
        <taxon>Phytophthora</taxon>
    </lineage>
</organism>
<gene>
    <name evidence="1" type="ORF">Plil01_001434700</name>
</gene>
<reference evidence="1" key="1">
    <citation type="submission" date="2023-04" db="EMBL/GenBank/DDBJ databases">
        <title>Phytophthora lilii NBRC 32176.</title>
        <authorList>
            <person name="Ichikawa N."/>
            <person name="Sato H."/>
            <person name="Tonouchi N."/>
        </authorList>
    </citation>
    <scope>NUCLEOTIDE SEQUENCE</scope>
    <source>
        <strain evidence="1">NBRC 32176</strain>
    </source>
</reference>
<dbReference type="EMBL" id="BSXW01001103">
    <property type="protein sequence ID" value="GMF33659.1"/>
    <property type="molecule type" value="Genomic_DNA"/>
</dbReference>
<name>A0A9W7CIA2_9STRA</name>
<accession>A0A9W7CIA2</accession>
<evidence type="ECO:0000313" key="1">
    <source>
        <dbReference type="EMBL" id="GMF33659.1"/>
    </source>
</evidence>
<dbReference type="AlphaFoldDB" id="A0A9W7CIA2"/>
<sequence>MNTRGAVFLYHKELASSQAINQVIESATSLVVIKLLQEDKNVSDESVVAAFRKAFSRGRQYVNNKSDDEQLEIVKFLYKLDRIPPTVNGEAFAVPAGNRDMELINCLREDSRISFGAVNDAFLSAARHGNGEVMKLLYDVKLISPSTLFRAFTKTSSYEYHFVVEEAVKYLCANGYVSHEIRAKAFIFGAKRGWTWAMSKFTESEGGNGHLMN</sequence>
<protein>
    <submittedName>
        <fullName evidence="1">Unnamed protein product</fullName>
    </submittedName>
</protein>
<dbReference type="OrthoDB" id="98401at2759"/>
<evidence type="ECO:0000313" key="2">
    <source>
        <dbReference type="Proteomes" id="UP001165083"/>
    </source>
</evidence>
<dbReference type="Proteomes" id="UP001165083">
    <property type="component" value="Unassembled WGS sequence"/>
</dbReference>
<comment type="caution">
    <text evidence="1">The sequence shown here is derived from an EMBL/GenBank/DDBJ whole genome shotgun (WGS) entry which is preliminary data.</text>
</comment>
<proteinExistence type="predicted"/>